<protein>
    <recommendedName>
        <fullName evidence="5">Ankyrin repeats (3 copies) domain-containing protein</fullName>
    </recommendedName>
</protein>
<dbReference type="InterPro" id="IPR002110">
    <property type="entry name" value="Ankyrin_rpt"/>
</dbReference>
<comment type="caution">
    <text evidence="3">The sequence shown here is derived from an EMBL/GenBank/DDBJ whole genome shotgun (WGS) entry which is preliminary data.</text>
</comment>
<accession>A0ABR0BFB5</accession>
<keyword evidence="4" id="KW-1185">Reference proteome</keyword>
<organism evidence="3 4">
    <name type="scientific">Purpureocillium lilacinum</name>
    <name type="common">Paecilomyces lilacinus</name>
    <dbReference type="NCBI Taxonomy" id="33203"/>
    <lineage>
        <taxon>Eukaryota</taxon>
        <taxon>Fungi</taxon>
        <taxon>Dikarya</taxon>
        <taxon>Ascomycota</taxon>
        <taxon>Pezizomycotina</taxon>
        <taxon>Sordariomycetes</taxon>
        <taxon>Hypocreomycetidae</taxon>
        <taxon>Hypocreales</taxon>
        <taxon>Ophiocordycipitaceae</taxon>
        <taxon>Purpureocillium</taxon>
    </lineage>
</organism>
<dbReference type="Proteomes" id="UP001287286">
    <property type="component" value="Unassembled WGS sequence"/>
</dbReference>
<dbReference type="PROSITE" id="PS50088">
    <property type="entry name" value="ANK_REPEAT"/>
    <property type="match status" value="1"/>
</dbReference>
<gene>
    <name evidence="3" type="ORF">Purlil1_12992</name>
</gene>
<name>A0ABR0BFB5_PURLI</name>
<feature type="repeat" description="ANK" evidence="1">
    <location>
        <begin position="171"/>
        <end position="193"/>
    </location>
</feature>
<evidence type="ECO:0008006" key="5">
    <source>
        <dbReference type="Google" id="ProtNLM"/>
    </source>
</evidence>
<dbReference type="EMBL" id="JAWRVI010000154">
    <property type="protein sequence ID" value="KAK4073586.1"/>
    <property type="molecule type" value="Genomic_DNA"/>
</dbReference>
<evidence type="ECO:0000313" key="3">
    <source>
        <dbReference type="EMBL" id="KAK4073586.1"/>
    </source>
</evidence>
<proteinExistence type="predicted"/>
<reference evidence="3 4" key="1">
    <citation type="journal article" date="2024" name="Microbiol. Resour. Announc.">
        <title>Genome annotations for the ascomycete fungi Trichoderma harzianum, Trichoderma aggressivum, and Purpureocillium lilacinum.</title>
        <authorList>
            <person name="Beijen E.P.W."/>
            <person name="Ohm R.A."/>
        </authorList>
    </citation>
    <scope>NUCLEOTIDE SEQUENCE [LARGE SCALE GENOMIC DNA]</scope>
    <source>
        <strain evidence="3 4">CBS 150709</strain>
    </source>
</reference>
<sequence length="193" mass="20356">MGDTASTIKSNLTWRKPSDRLESACVGIVDARGYEFGDGKIVSVGRRRCSPSSVRQLEGREPESWGTAIASSPAPLRLGRACRGYVPTQTANYIRLRSPRPGSNSTSNASMHLCSSDSIIKTLFIGGTMATDANPNAPSTLAPPGDPTPSRTLDCDRGLLDGDAPNTDYGNGCTALVYAAANGDEDTVKAFLE</sequence>
<keyword evidence="1" id="KW-0040">ANK repeat</keyword>
<dbReference type="PROSITE" id="PS50297">
    <property type="entry name" value="ANK_REP_REGION"/>
    <property type="match status" value="1"/>
</dbReference>
<evidence type="ECO:0000313" key="4">
    <source>
        <dbReference type="Proteomes" id="UP001287286"/>
    </source>
</evidence>
<evidence type="ECO:0000256" key="1">
    <source>
        <dbReference type="PROSITE-ProRule" id="PRU00023"/>
    </source>
</evidence>
<evidence type="ECO:0000256" key="2">
    <source>
        <dbReference type="SAM" id="MobiDB-lite"/>
    </source>
</evidence>
<feature type="region of interest" description="Disordered" evidence="2">
    <location>
        <begin position="134"/>
        <end position="159"/>
    </location>
</feature>